<name>A0AAV7MWR3_PLEWA</name>
<dbReference type="EMBL" id="JANPWB010000013">
    <property type="protein sequence ID" value="KAJ1108057.1"/>
    <property type="molecule type" value="Genomic_DNA"/>
</dbReference>
<keyword evidence="1" id="KW-0175">Coiled coil</keyword>
<keyword evidence="3" id="KW-1185">Reference proteome</keyword>
<accession>A0AAV7MWR3</accession>
<feature type="coiled-coil region" evidence="1">
    <location>
        <begin position="52"/>
        <end position="89"/>
    </location>
</feature>
<dbReference type="SUPFAM" id="SSF90257">
    <property type="entry name" value="Myosin rod fragments"/>
    <property type="match status" value="1"/>
</dbReference>
<proteinExistence type="predicted"/>
<gene>
    <name evidence="2" type="ORF">NDU88_005441</name>
</gene>
<dbReference type="Proteomes" id="UP001066276">
    <property type="component" value="Chromosome 9"/>
</dbReference>
<evidence type="ECO:0000256" key="1">
    <source>
        <dbReference type="SAM" id="Coils"/>
    </source>
</evidence>
<protein>
    <submittedName>
        <fullName evidence="2">Uncharacterized protein</fullName>
    </submittedName>
</protein>
<dbReference type="AlphaFoldDB" id="A0AAV7MWR3"/>
<evidence type="ECO:0000313" key="3">
    <source>
        <dbReference type="Proteomes" id="UP001066276"/>
    </source>
</evidence>
<reference evidence="2" key="1">
    <citation type="journal article" date="2022" name="bioRxiv">
        <title>Sequencing and chromosome-scale assembly of the giantPleurodeles waltlgenome.</title>
        <authorList>
            <person name="Brown T."/>
            <person name="Elewa A."/>
            <person name="Iarovenko S."/>
            <person name="Subramanian E."/>
            <person name="Araus A.J."/>
            <person name="Petzold A."/>
            <person name="Susuki M."/>
            <person name="Suzuki K.-i.T."/>
            <person name="Hayashi T."/>
            <person name="Toyoda A."/>
            <person name="Oliveira C."/>
            <person name="Osipova E."/>
            <person name="Leigh N.D."/>
            <person name="Simon A."/>
            <person name="Yun M.H."/>
        </authorList>
    </citation>
    <scope>NUCLEOTIDE SEQUENCE</scope>
    <source>
        <strain evidence="2">20211129_DDA</strain>
        <tissue evidence="2">Liver</tissue>
    </source>
</reference>
<organism evidence="2 3">
    <name type="scientific">Pleurodeles waltl</name>
    <name type="common">Iberian ribbed newt</name>
    <dbReference type="NCBI Taxonomy" id="8319"/>
    <lineage>
        <taxon>Eukaryota</taxon>
        <taxon>Metazoa</taxon>
        <taxon>Chordata</taxon>
        <taxon>Craniata</taxon>
        <taxon>Vertebrata</taxon>
        <taxon>Euteleostomi</taxon>
        <taxon>Amphibia</taxon>
        <taxon>Batrachia</taxon>
        <taxon>Caudata</taxon>
        <taxon>Salamandroidea</taxon>
        <taxon>Salamandridae</taxon>
        <taxon>Pleurodelinae</taxon>
        <taxon>Pleurodeles</taxon>
    </lineage>
</organism>
<sequence>MSAQPGTQTSDANRTPEPSLSTIMAAISDLKQTLEPKLDAVTIDVSLVRADFKKLTEKATRAETHIQALKSMSKRLEEHVQLLAKLQKAMEARLEDMKGETNNIRLVGVPEGAEGPSVDLFQEDLILNELRTKRISTFFSVDNAQCAPIPPPKPGAPLRAIIARILNYRNEVPFYKQPALKGTYSTKMHKS</sequence>
<dbReference type="Gene3D" id="3.30.70.1820">
    <property type="entry name" value="L1 transposable element, RRM domain"/>
    <property type="match status" value="1"/>
</dbReference>
<comment type="caution">
    <text evidence="2">The sequence shown here is derived from an EMBL/GenBank/DDBJ whole genome shotgun (WGS) entry which is preliminary data.</text>
</comment>
<evidence type="ECO:0000313" key="2">
    <source>
        <dbReference type="EMBL" id="KAJ1108057.1"/>
    </source>
</evidence>